<reference evidence="2 3" key="1">
    <citation type="submission" date="2023-02" db="EMBL/GenBank/DDBJ databases">
        <title>Genome sequence of Sphingobacterium sp. KACC 22765.</title>
        <authorList>
            <person name="Kim S."/>
            <person name="Heo J."/>
            <person name="Kwon S.-W."/>
        </authorList>
    </citation>
    <scope>NUCLEOTIDE SEQUENCE [LARGE SCALE GENOMIC DNA]</scope>
    <source>
        <strain evidence="2 3">KACC 22765</strain>
    </source>
</reference>
<protein>
    <recommendedName>
        <fullName evidence="4">Lipocalin-like domain-containing protein</fullName>
    </recommendedName>
</protein>
<dbReference type="RefSeq" id="WP_274268915.1">
    <property type="nucleotide sequence ID" value="NZ_CP117880.1"/>
</dbReference>
<keyword evidence="3" id="KW-1185">Reference proteome</keyword>
<evidence type="ECO:0000313" key="3">
    <source>
        <dbReference type="Proteomes" id="UP001221558"/>
    </source>
</evidence>
<feature type="chain" id="PRO_5045465980" description="Lipocalin-like domain-containing protein" evidence="1">
    <location>
        <begin position="21"/>
        <end position="148"/>
    </location>
</feature>
<name>A0ABY7WKS7_9SPHI</name>
<evidence type="ECO:0008006" key="4">
    <source>
        <dbReference type="Google" id="ProtNLM"/>
    </source>
</evidence>
<organism evidence="2 3">
    <name type="scientific">Sphingobacterium oryzagri</name>
    <dbReference type="NCBI Taxonomy" id="3025669"/>
    <lineage>
        <taxon>Bacteria</taxon>
        <taxon>Pseudomonadati</taxon>
        <taxon>Bacteroidota</taxon>
        <taxon>Sphingobacteriia</taxon>
        <taxon>Sphingobacteriales</taxon>
        <taxon>Sphingobacteriaceae</taxon>
        <taxon>Sphingobacterium</taxon>
    </lineage>
</organism>
<proteinExistence type="predicted"/>
<accession>A0ABY7WKS7</accession>
<sequence>MRNQLICTLIVAACSFFAIGCDKDDDYDRQNEETAKVSVLLQVGTWKITRYKDNGTDRTALWSGYVFKFDSGNVLRATLGATTSTGSWSITADDDRTNDLDLNLFFANATDLRSINEEWDIINYNENRIEVADDYGDVDEDLLVFEKQ</sequence>
<keyword evidence="1" id="KW-0732">Signal</keyword>
<dbReference type="EMBL" id="CP117880">
    <property type="protein sequence ID" value="WDF70206.1"/>
    <property type="molecule type" value="Genomic_DNA"/>
</dbReference>
<evidence type="ECO:0000256" key="1">
    <source>
        <dbReference type="SAM" id="SignalP"/>
    </source>
</evidence>
<gene>
    <name evidence="2" type="ORF">PQ465_07460</name>
</gene>
<dbReference type="PROSITE" id="PS51257">
    <property type="entry name" value="PROKAR_LIPOPROTEIN"/>
    <property type="match status" value="1"/>
</dbReference>
<feature type="signal peptide" evidence="1">
    <location>
        <begin position="1"/>
        <end position="20"/>
    </location>
</feature>
<dbReference type="Proteomes" id="UP001221558">
    <property type="component" value="Chromosome"/>
</dbReference>
<evidence type="ECO:0000313" key="2">
    <source>
        <dbReference type="EMBL" id="WDF70206.1"/>
    </source>
</evidence>